<evidence type="ECO:0000256" key="3">
    <source>
        <dbReference type="ARBA" id="ARBA00022692"/>
    </source>
</evidence>
<evidence type="ECO:0000256" key="5">
    <source>
        <dbReference type="ARBA" id="ARBA00023136"/>
    </source>
</evidence>
<accession>A0A366U9C0</accession>
<comment type="similarity">
    <text evidence="2">Belongs to the EamA transporter family.</text>
</comment>
<evidence type="ECO:0000313" key="10">
    <source>
        <dbReference type="EMBL" id="MXS25932.1"/>
    </source>
</evidence>
<evidence type="ECO:0000259" key="7">
    <source>
        <dbReference type="Pfam" id="PF00892"/>
    </source>
</evidence>
<dbReference type="InterPro" id="IPR037185">
    <property type="entry name" value="EmrE-like"/>
</dbReference>
<gene>
    <name evidence="11" type="ORF">EGM181_14060</name>
    <name evidence="10" type="ORF">GTI89_07665</name>
    <name evidence="8" type="ORF">HWH42_02430</name>
    <name evidence="9" type="ORF">P7E30_03170</name>
</gene>
<dbReference type="RefSeq" id="WP_003125591.1">
    <property type="nucleotide sequence ID" value="NZ_BTSN01000001.1"/>
</dbReference>
<dbReference type="AlphaFoldDB" id="A0A366U9C0"/>
<protein>
    <submittedName>
        <fullName evidence="8">DMT family transporter</fullName>
    </submittedName>
    <submittedName>
        <fullName evidence="10">EamA family transporter</fullName>
    </submittedName>
</protein>
<evidence type="ECO:0000256" key="2">
    <source>
        <dbReference type="ARBA" id="ARBA00007362"/>
    </source>
</evidence>
<evidence type="ECO:0000256" key="1">
    <source>
        <dbReference type="ARBA" id="ARBA00004127"/>
    </source>
</evidence>
<evidence type="ECO:0000313" key="9">
    <source>
        <dbReference type="EMBL" id="MDT2689209.1"/>
    </source>
</evidence>
<feature type="transmembrane region" description="Helical" evidence="6">
    <location>
        <begin position="151"/>
        <end position="171"/>
    </location>
</feature>
<dbReference type="EMBL" id="CP050485">
    <property type="protein sequence ID" value="QOG28300.1"/>
    <property type="molecule type" value="Genomic_DNA"/>
</dbReference>
<reference evidence="9" key="4">
    <citation type="submission" date="2023-03" db="EMBL/GenBank/DDBJ databases">
        <authorList>
            <person name="Shen W."/>
            <person name="Cai J."/>
        </authorList>
    </citation>
    <scope>NUCLEOTIDE SEQUENCE</scope>
    <source>
        <strain evidence="9">K69-2</strain>
    </source>
</reference>
<feature type="transmembrane region" description="Helical" evidence="6">
    <location>
        <begin position="183"/>
        <end position="203"/>
    </location>
</feature>
<feature type="transmembrane region" description="Helical" evidence="6">
    <location>
        <begin position="95"/>
        <end position="115"/>
    </location>
</feature>
<keyword evidence="4 6" id="KW-1133">Transmembrane helix</keyword>
<feature type="domain" description="EamA" evidence="7">
    <location>
        <begin position="10"/>
        <end position="138"/>
    </location>
</feature>
<evidence type="ECO:0000313" key="14">
    <source>
        <dbReference type="Proteomes" id="UP000571857"/>
    </source>
</evidence>
<feature type="transmembrane region" description="Helical" evidence="6">
    <location>
        <begin position="12"/>
        <end position="31"/>
    </location>
</feature>
<evidence type="ECO:0000256" key="6">
    <source>
        <dbReference type="SAM" id="Phobius"/>
    </source>
</evidence>
<dbReference type="Proteomes" id="UP000439965">
    <property type="component" value="Unassembled WGS sequence"/>
</dbReference>
<dbReference type="Proteomes" id="UP000571857">
    <property type="component" value="Unassembled WGS sequence"/>
</dbReference>
<evidence type="ECO:0000256" key="4">
    <source>
        <dbReference type="ARBA" id="ARBA00022989"/>
    </source>
</evidence>
<organism evidence="10 12">
    <name type="scientific">Enterococcus gallinarum</name>
    <dbReference type="NCBI Taxonomy" id="1353"/>
    <lineage>
        <taxon>Bacteria</taxon>
        <taxon>Bacillati</taxon>
        <taxon>Bacillota</taxon>
        <taxon>Bacilli</taxon>
        <taxon>Lactobacillales</taxon>
        <taxon>Enterococcaceae</taxon>
        <taxon>Enterococcus</taxon>
    </lineage>
</organism>
<name>A0A366U9C0_ENTGA</name>
<sequence>MNHLFKNPHVTALITVFFWSTTFIATKLLLIDFSPTAILFLRFIIGLVALSVLSKFSRIHYHFRQHLYLMAAGISGVCFYFFLENIALSYTSTSNVAVIVSISPLFIGLASALIYRTKLKGTFFIGFLLSFCGIFLISFAGNLSFHPFGDFLAIAAALMWMVYSLLVKKIASWGHSVIDTTKMIFLYGILFIMPLFFLTKSSLSLDKLLQTDNLLYLLFLGLGASALCFVLWNYTVEQLGAVMAGLYIYLVPVTTLFASFLILGEGISLVKLLGVTLTLFGLFVSEGKSSLPIRARLKKTKLKNQDE</sequence>
<dbReference type="InterPro" id="IPR000620">
    <property type="entry name" value="EamA_dom"/>
</dbReference>
<dbReference type="Pfam" id="PF00892">
    <property type="entry name" value="EamA"/>
    <property type="match status" value="2"/>
</dbReference>
<feature type="transmembrane region" description="Helical" evidence="6">
    <location>
        <begin position="122"/>
        <end position="145"/>
    </location>
</feature>
<dbReference type="EMBL" id="WVTI01000005">
    <property type="protein sequence ID" value="MXS25932.1"/>
    <property type="molecule type" value="Genomic_DNA"/>
</dbReference>
<dbReference type="EMBL" id="JARPZN010000001">
    <property type="protein sequence ID" value="MDT2689209.1"/>
    <property type="molecule type" value="Genomic_DNA"/>
</dbReference>
<feature type="domain" description="EamA" evidence="7">
    <location>
        <begin position="148"/>
        <end position="284"/>
    </location>
</feature>
<reference evidence="10 12" key="1">
    <citation type="submission" date="2019-04" db="EMBL/GenBank/DDBJ databases">
        <title>Step-wise assembly of the neonatal virome modulated by breast feeding.</title>
        <authorList>
            <person name="Liang G."/>
            <person name="Bushman F."/>
        </authorList>
    </citation>
    <scope>NUCLEOTIDE SEQUENCE [LARGE SCALE GENOMIC DNA]</scope>
    <source>
        <strain evidence="10 12">E3404</strain>
    </source>
</reference>
<feature type="transmembrane region" description="Helical" evidence="6">
    <location>
        <begin position="269"/>
        <end position="287"/>
    </location>
</feature>
<evidence type="ECO:0000313" key="11">
    <source>
        <dbReference type="EMBL" id="QOG28300.1"/>
    </source>
</evidence>
<dbReference type="GO" id="GO:0016020">
    <property type="term" value="C:membrane"/>
    <property type="evidence" value="ECO:0007669"/>
    <property type="project" value="UniProtKB-SubCell"/>
</dbReference>
<evidence type="ECO:0000313" key="13">
    <source>
        <dbReference type="Proteomes" id="UP000516696"/>
    </source>
</evidence>
<feature type="transmembrane region" description="Helical" evidence="6">
    <location>
        <begin position="215"/>
        <end position="234"/>
    </location>
</feature>
<dbReference type="EMBL" id="JABXJK010000009">
    <property type="protein sequence ID" value="MBA0971464.1"/>
    <property type="molecule type" value="Genomic_DNA"/>
</dbReference>
<feature type="transmembrane region" description="Helical" evidence="6">
    <location>
        <begin position="37"/>
        <end position="54"/>
    </location>
</feature>
<dbReference type="PANTHER" id="PTHR32322:SF2">
    <property type="entry name" value="EAMA DOMAIN-CONTAINING PROTEIN"/>
    <property type="match status" value="1"/>
</dbReference>
<keyword evidence="5 6" id="KW-0472">Membrane</keyword>
<evidence type="ECO:0000313" key="8">
    <source>
        <dbReference type="EMBL" id="MBA0971464.1"/>
    </source>
</evidence>
<proteinExistence type="inferred from homology"/>
<dbReference type="GeneID" id="93225087"/>
<keyword evidence="3 6" id="KW-0812">Transmembrane</keyword>
<dbReference type="Proteomes" id="UP001183682">
    <property type="component" value="Unassembled WGS sequence"/>
</dbReference>
<dbReference type="SUPFAM" id="SSF103481">
    <property type="entry name" value="Multidrug resistance efflux transporter EmrE"/>
    <property type="match status" value="2"/>
</dbReference>
<reference evidence="11 13" key="2">
    <citation type="submission" date="2020-03" db="EMBL/GenBank/DDBJ databases">
        <title>Characterization of ganglioside-mimicking enterococci.</title>
        <authorList>
            <person name="Patry R.T."/>
            <person name="Nothaft H."/>
            <person name="Bridger R."/>
            <person name="Shajahan A."/>
            <person name="Huynh S."/>
            <person name="Sanchez S."/>
            <person name="Azadi P."/>
            <person name="Cooper K."/>
            <person name="Miller W.G."/>
            <person name="Parker C.T."/>
            <person name="Wells L."/>
            <person name="Szymanski C.M."/>
        </authorList>
    </citation>
    <scope>NUCLEOTIDE SEQUENCE [LARGE SCALE GENOMIC DNA]</scope>
    <source>
        <strain evidence="11 13">EGM181</strain>
    </source>
</reference>
<dbReference type="InterPro" id="IPR050638">
    <property type="entry name" value="AA-Vitamin_Transporters"/>
</dbReference>
<feature type="transmembrane region" description="Helical" evidence="6">
    <location>
        <begin position="246"/>
        <end position="263"/>
    </location>
</feature>
<comment type="subcellular location">
    <subcellularLocation>
        <location evidence="1">Endomembrane system</location>
        <topology evidence="1">Multi-pass membrane protein</topology>
    </subcellularLocation>
</comment>
<dbReference type="PANTHER" id="PTHR32322">
    <property type="entry name" value="INNER MEMBRANE TRANSPORTER"/>
    <property type="match status" value="1"/>
</dbReference>
<evidence type="ECO:0000313" key="12">
    <source>
        <dbReference type="Proteomes" id="UP000439965"/>
    </source>
</evidence>
<reference evidence="8 14" key="3">
    <citation type="submission" date="2020-06" db="EMBL/GenBank/DDBJ databases">
        <title>Crossreactivity between MHC class I-restricted antigens from cancer cells and an enterococcal bacteriophage.</title>
        <authorList>
            <person name="Fluckiger A."/>
            <person name="Daillere R."/>
            <person name="Sassi M."/>
            <person name="Cattoir V."/>
            <person name="Kroemer G."/>
            <person name="Zitvogel L."/>
        </authorList>
    </citation>
    <scope>NUCLEOTIDE SEQUENCE [LARGE SCALE GENOMIC DNA]</scope>
    <source>
        <strain evidence="8 14">EG4</strain>
    </source>
</reference>
<dbReference type="Proteomes" id="UP000516696">
    <property type="component" value="Chromosome"/>
</dbReference>
<feature type="transmembrane region" description="Helical" evidence="6">
    <location>
        <begin position="66"/>
        <end position="83"/>
    </location>
</feature>